<evidence type="ECO:0000313" key="2">
    <source>
        <dbReference type="Proteomes" id="UP001597052"/>
    </source>
</evidence>
<reference evidence="1 2" key="1">
    <citation type="journal article" date="2019" name="Int. J. Syst. Evol. Microbiol.">
        <title>The Global Catalogue of Microorganisms (GCM) 10K type strain sequencing project: providing services to taxonomists for standard genome sequencing and annotation.</title>
        <authorList>
            <consortium name="The Broad Institute Genomics Platform"/>
            <consortium name="The Broad Institute Genome Sequencing Center for Infectious Disease"/>
            <person name="Wu L."/>
            <person name="Ma J."/>
        </authorList>
    </citation>
    <scope>NUCLEOTIDE SEQUENCE [LARGE SCALE GENOMIC DNA]</scope>
    <source>
        <strain evidence="1 2">CGMCC 1.10593</strain>
    </source>
</reference>
<dbReference type="EMBL" id="JBHUDM010000002">
    <property type="protein sequence ID" value="MFD1642168.1"/>
    <property type="molecule type" value="Genomic_DNA"/>
</dbReference>
<dbReference type="Pfam" id="PF25251">
    <property type="entry name" value="DUF7853"/>
    <property type="match status" value="1"/>
</dbReference>
<organism evidence="1 2">
    <name type="scientific">Halohasta litorea</name>
    <dbReference type="NCBI Taxonomy" id="869891"/>
    <lineage>
        <taxon>Archaea</taxon>
        <taxon>Methanobacteriati</taxon>
        <taxon>Methanobacteriota</taxon>
        <taxon>Stenosarchaea group</taxon>
        <taxon>Halobacteria</taxon>
        <taxon>Halobacteriales</taxon>
        <taxon>Haloferacaceae</taxon>
        <taxon>Halohasta</taxon>
    </lineage>
</organism>
<protein>
    <submittedName>
        <fullName evidence="1">Uncharacterized protein</fullName>
    </submittedName>
</protein>
<dbReference type="AlphaFoldDB" id="A0ABD6D975"/>
<evidence type="ECO:0000313" key="1">
    <source>
        <dbReference type="EMBL" id="MFD1642168.1"/>
    </source>
</evidence>
<keyword evidence="2" id="KW-1185">Reference proteome</keyword>
<comment type="caution">
    <text evidence="1">The sequence shown here is derived from an EMBL/GenBank/DDBJ whole genome shotgun (WGS) entry which is preliminary data.</text>
</comment>
<sequence>MPTHTKQLCDSLDLPRADAWAAHATVEGWLRAESEPDSDTSIDRLTVGSRLLDRLETGGRLTRDQLSLLDELCRARLDDDRAPARDRESLAAVVDQVEYRLKTCSP</sequence>
<accession>A0ABD6D975</accession>
<dbReference type="InterPro" id="IPR057175">
    <property type="entry name" value="DUF7853"/>
</dbReference>
<proteinExistence type="predicted"/>
<dbReference type="RefSeq" id="WP_256395460.1">
    <property type="nucleotide sequence ID" value="NZ_JANHDJ010000002.1"/>
</dbReference>
<gene>
    <name evidence="1" type="ORF">ACFSBW_09825</name>
</gene>
<dbReference type="Proteomes" id="UP001597052">
    <property type="component" value="Unassembled WGS sequence"/>
</dbReference>
<name>A0ABD6D975_9EURY</name>